<dbReference type="GO" id="GO:0008482">
    <property type="term" value="F:sulfite oxidase activity"/>
    <property type="evidence" value="ECO:0007669"/>
    <property type="project" value="TreeGrafter"/>
</dbReference>
<evidence type="ECO:0008006" key="8">
    <source>
        <dbReference type="Google" id="ProtNLM"/>
    </source>
</evidence>
<evidence type="ECO:0000259" key="5">
    <source>
        <dbReference type="Pfam" id="PF00174"/>
    </source>
</evidence>
<dbReference type="SUPFAM" id="SSF56524">
    <property type="entry name" value="Oxidoreductase molybdopterin-binding domain"/>
    <property type="match status" value="1"/>
</dbReference>
<keyword evidence="2" id="KW-0500">Molybdenum</keyword>
<dbReference type="CDD" id="cd02110">
    <property type="entry name" value="SO_family_Moco_dimer"/>
    <property type="match status" value="1"/>
</dbReference>
<dbReference type="Gene3D" id="2.60.40.650">
    <property type="match status" value="1"/>
</dbReference>
<evidence type="ECO:0000313" key="7">
    <source>
        <dbReference type="EMBL" id="SVA33315.1"/>
    </source>
</evidence>
<dbReference type="InterPro" id="IPR014756">
    <property type="entry name" value="Ig_E-set"/>
</dbReference>
<dbReference type="Pfam" id="PF00174">
    <property type="entry name" value="Oxidored_molyb"/>
    <property type="match status" value="1"/>
</dbReference>
<evidence type="ECO:0000256" key="4">
    <source>
        <dbReference type="ARBA" id="ARBA00023002"/>
    </source>
</evidence>
<accession>A0A381UYZ5</accession>
<protein>
    <recommendedName>
        <fullName evidence="8">Oxidoreductase molybdopterin-binding domain-containing protein</fullName>
    </recommendedName>
</protein>
<dbReference type="InterPro" id="IPR005066">
    <property type="entry name" value="MoCF_OxRdtse_dimer"/>
</dbReference>
<dbReference type="SUPFAM" id="SSF81296">
    <property type="entry name" value="E set domains"/>
    <property type="match status" value="1"/>
</dbReference>
<dbReference type="PANTHER" id="PTHR19372:SF7">
    <property type="entry name" value="SULFITE OXIDASE, MITOCHONDRIAL"/>
    <property type="match status" value="1"/>
</dbReference>
<name>A0A381UYZ5_9ZZZZ</name>
<dbReference type="GO" id="GO:0006790">
    <property type="term" value="P:sulfur compound metabolic process"/>
    <property type="evidence" value="ECO:0007669"/>
    <property type="project" value="TreeGrafter"/>
</dbReference>
<dbReference type="AlphaFoldDB" id="A0A381UYZ5"/>
<dbReference type="Gene3D" id="3.90.420.10">
    <property type="entry name" value="Oxidoreductase, molybdopterin-binding domain"/>
    <property type="match status" value="1"/>
</dbReference>
<evidence type="ECO:0000256" key="2">
    <source>
        <dbReference type="ARBA" id="ARBA00022505"/>
    </source>
</evidence>
<dbReference type="PANTHER" id="PTHR19372">
    <property type="entry name" value="SULFITE REDUCTASE"/>
    <property type="match status" value="1"/>
</dbReference>
<dbReference type="PRINTS" id="PR00407">
    <property type="entry name" value="EUMOPTERIN"/>
</dbReference>
<dbReference type="GO" id="GO:0030151">
    <property type="term" value="F:molybdenum ion binding"/>
    <property type="evidence" value="ECO:0007669"/>
    <property type="project" value="InterPro"/>
</dbReference>
<keyword evidence="3" id="KW-0479">Metal-binding</keyword>
<dbReference type="GO" id="GO:0043546">
    <property type="term" value="F:molybdopterin cofactor binding"/>
    <property type="evidence" value="ECO:0007669"/>
    <property type="project" value="TreeGrafter"/>
</dbReference>
<dbReference type="InterPro" id="IPR036374">
    <property type="entry name" value="OxRdtase_Mopterin-bd_sf"/>
</dbReference>
<organism evidence="7">
    <name type="scientific">marine metagenome</name>
    <dbReference type="NCBI Taxonomy" id="408172"/>
    <lineage>
        <taxon>unclassified sequences</taxon>
        <taxon>metagenomes</taxon>
        <taxon>ecological metagenomes</taxon>
    </lineage>
</organism>
<feature type="domain" description="Moybdenum cofactor oxidoreductase dimerisation" evidence="6">
    <location>
        <begin position="230"/>
        <end position="339"/>
    </location>
</feature>
<dbReference type="InterPro" id="IPR000572">
    <property type="entry name" value="OxRdtase_Mopterin-bd_dom"/>
</dbReference>
<reference evidence="7" key="1">
    <citation type="submission" date="2018-05" db="EMBL/GenBank/DDBJ databases">
        <authorList>
            <person name="Lanie J.A."/>
            <person name="Ng W.-L."/>
            <person name="Kazmierczak K.M."/>
            <person name="Andrzejewski T.M."/>
            <person name="Davidsen T.M."/>
            <person name="Wayne K.J."/>
            <person name="Tettelin H."/>
            <person name="Glass J.I."/>
            <person name="Rusch D."/>
            <person name="Podicherti R."/>
            <person name="Tsui H.-C.T."/>
            <person name="Winkler M.E."/>
        </authorList>
    </citation>
    <scope>NUCLEOTIDE SEQUENCE</scope>
</reference>
<evidence type="ECO:0000259" key="6">
    <source>
        <dbReference type="Pfam" id="PF03404"/>
    </source>
</evidence>
<sequence length="350" mass="38660">MNDVNASGLKTVGTEPYVGETPQIALGSWLTPNPLFYVRSQFDYPDLDESSWMLQAASSGGQEITFSLNDIRQLPKHTLPVTLECAGNNRVDLNPKAPGNQFENGAVSNAVWSGTSLNSVLSKMNLSEDVVEILFEGADIGSPAADKGPEPYLRSLPLDLARHQDTLLAYEMNGETLPLEHGYPVRLIVPGWYGMAHVKWLTKITALNKPFSGYFQGEKYVFKYEDGTEKPVQEMQVKSAITSPCENESLKCCTDYHVSGSAWSGRTDIAKVEVSVDCGNSWREAELIGPSQQYSWQQWNYKWTPDTLGEHTLLSRATNSDGDQQPLESVWNELGYAVNGSKPIKIVVSS</sequence>
<feature type="domain" description="Oxidoreductase molybdopterin-binding" evidence="5">
    <location>
        <begin position="43"/>
        <end position="214"/>
    </location>
</feature>
<comment type="cofactor">
    <cofactor evidence="1">
        <name>Mo-molybdopterin</name>
        <dbReference type="ChEBI" id="CHEBI:71302"/>
    </cofactor>
</comment>
<gene>
    <name evidence="7" type="ORF">METZ01_LOCUS86169</name>
</gene>
<dbReference type="Pfam" id="PF03404">
    <property type="entry name" value="Mo-co_dimer"/>
    <property type="match status" value="1"/>
</dbReference>
<evidence type="ECO:0000256" key="1">
    <source>
        <dbReference type="ARBA" id="ARBA00001924"/>
    </source>
</evidence>
<evidence type="ECO:0000256" key="3">
    <source>
        <dbReference type="ARBA" id="ARBA00022723"/>
    </source>
</evidence>
<proteinExistence type="predicted"/>
<dbReference type="GO" id="GO:0020037">
    <property type="term" value="F:heme binding"/>
    <property type="evidence" value="ECO:0007669"/>
    <property type="project" value="TreeGrafter"/>
</dbReference>
<dbReference type="InterPro" id="IPR008335">
    <property type="entry name" value="Mopterin_OxRdtase_euk"/>
</dbReference>
<dbReference type="EMBL" id="UINC01007437">
    <property type="protein sequence ID" value="SVA33315.1"/>
    <property type="molecule type" value="Genomic_DNA"/>
</dbReference>
<keyword evidence="4" id="KW-0560">Oxidoreductase</keyword>